<dbReference type="AlphaFoldDB" id="A0AA47MLB1"/>
<name>A0AA47MLB1_MERPO</name>
<keyword evidence="3" id="KW-1185">Reference proteome</keyword>
<feature type="region of interest" description="Disordered" evidence="1">
    <location>
        <begin position="171"/>
        <end position="223"/>
    </location>
</feature>
<dbReference type="Proteomes" id="UP001174136">
    <property type="component" value="Unassembled WGS sequence"/>
</dbReference>
<feature type="region of interest" description="Disordered" evidence="1">
    <location>
        <begin position="94"/>
        <end position="149"/>
    </location>
</feature>
<dbReference type="EMBL" id="JAOPHQ010003626">
    <property type="protein sequence ID" value="KAK0142463.1"/>
    <property type="molecule type" value="Genomic_DNA"/>
</dbReference>
<protein>
    <submittedName>
        <fullName evidence="2">Uncharacterized protein</fullName>
    </submittedName>
</protein>
<accession>A0AA47MLB1</accession>
<sequence>MAILLPLVSCVVLGVLYRRHIMRMRIGSSTSFQASSSPRKYTSVNPHWIPSSNSSMGNEEYHLQDDVQQLQENPIYGNIHKARRESHLNYASLDLNVSKHGQKKPRVKPERRTPDHRLDLQACLSRPPVADFQPLEAEGESGGGGSRSSIPAAFNSGIYLNSQQIALETEEWGRDERRHRTSQPPAWRAEGAWQVESGGRGPAGEKDRGEGSEEESGEGGLMATVETWRCNMVGSLEEDLLLM</sequence>
<evidence type="ECO:0000313" key="3">
    <source>
        <dbReference type="Proteomes" id="UP001174136"/>
    </source>
</evidence>
<proteinExistence type="predicted"/>
<comment type="caution">
    <text evidence="2">The sequence shown here is derived from an EMBL/GenBank/DDBJ whole genome shotgun (WGS) entry which is preliminary data.</text>
</comment>
<evidence type="ECO:0000256" key="1">
    <source>
        <dbReference type="SAM" id="MobiDB-lite"/>
    </source>
</evidence>
<feature type="compositionally biased region" description="Basic and acidic residues" evidence="1">
    <location>
        <begin position="107"/>
        <end position="119"/>
    </location>
</feature>
<evidence type="ECO:0000313" key="2">
    <source>
        <dbReference type="EMBL" id="KAK0142463.1"/>
    </source>
</evidence>
<organism evidence="2 3">
    <name type="scientific">Merluccius polli</name>
    <name type="common">Benguela hake</name>
    <name type="synonym">Merluccius cadenati</name>
    <dbReference type="NCBI Taxonomy" id="89951"/>
    <lineage>
        <taxon>Eukaryota</taxon>
        <taxon>Metazoa</taxon>
        <taxon>Chordata</taxon>
        <taxon>Craniata</taxon>
        <taxon>Vertebrata</taxon>
        <taxon>Euteleostomi</taxon>
        <taxon>Actinopterygii</taxon>
        <taxon>Neopterygii</taxon>
        <taxon>Teleostei</taxon>
        <taxon>Neoteleostei</taxon>
        <taxon>Acanthomorphata</taxon>
        <taxon>Zeiogadaria</taxon>
        <taxon>Gadariae</taxon>
        <taxon>Gadiformes</taxon>
        <taxon>Gadoidei</taxon>
        <taxon>Merlucciidae</taxon>
        <taxon>Merluccius</taxon>
    </lineage>
</organism>
<reference evidence="2" key="1">
    <citation type="journal article" date="2023" name="Front. Mar. Sci.">
        <title>A new Merluccius polli reference genome to investigate the effects of global change in West African waters.</title>
        <authorList>
            <person name="Mateo J.L."/>
            <person name="Blanco-Fernandez C."/>
            <person name="Garcia-Vazquez E."/>
            <person name="Machado-Schiaffino G."/>
        </authorList>
    </citation>
    <scope>NUCLEOTIDE SEQUENCE</scope>
    <source>
        <strain evidence="2">C29</strain>
        <tissue evidence="2">Fin</tissue>
    </source>
</reference>
<gene>
    <name evidence="2" type="ORF">N1851_019609</name>
</gene>